<dbReference type="Proteomes" id="UP000286104">
    <property type="component" value="Unassembled WGS sequence"/>
</dbReference>
<evidence type="ECO:0000313" key="4">
    <source>
        <dbReference type="Proteomes" id="UP000285290"/>
    </source>
</evidence>
<proteinExistence type="predicted"/>
<feature type="transmembrane region" description="Helical" evidence="1">
    <location>
        <begin position="22"/>
        <end position="41"/>
    </location>
</feature>
<sequence length="215" mass="25676">MNNIMNIFDVGLDGWNIIYVRFNWVAVIVLIIAFLIISFILKRVVNIVNKHCIIFDEIILGIGRHSSVKLKYNRKDQEVAYKLWVELSTRKIGLPFDQENDVITEVYNSWYDFFKIARELLKDIPASRLPYSNDLIKLTERVLNVGLRPHLTKWQAKYRQWYNNEFIKKNNKKSETPQEIQKRYPEYSVLVEDLVLTNKRMIEYKDLMGKIAFKR</sequence>
<gene>
    <name evidence="3" type="ORF">DW753_03040</name>
    <name evidence="2" type="ORF">DW848_07920</name>
</gene>
<protein>
    <recommendedName>
        <fullName evidence="6">DUF4760 domain-containing protein</fullName>
    </recommendedName>
</protein>
<keyword evidence="1" id="KW-0472">Membrane</keyword>
<name>A0A414IW71_9FIRM</name>
<organism evidence="3 4">
    <name type="scientific">Agathobacter rectalis</name>
    <dbReference type="NCBI Taxonomy" id="39491"/>
    <lineage>
        <taxon>Bacteria</taxon>
        <taxon>Bacillati</taxon>
        <taxon>Bacillota</taxon>
        <taxon>Clostridia</taxon>
        <taxon>Lachnospirales</taxon>
        <taxon>Lachnospiraceae</taxon>
        <taxon>Agathobacter</taxon>
    </lineage>
</organism>
<dbReference type="RefSeq" id="WP_117918131.1">
    <property type="nucleotide sequence ID" value="NZ_QRUL01000004.1"/>
</dbReference>
<dbReference type="EMBL" id="QSKC01000003">
    <property type="protein sequence ID" value="RHE33442.1"/>
    <property type="molecule type" value="Genomic_DNA"/>
</dbReference>
<keyword evidence="1" id="KW-1133">Transmembrane helix</keyword>
<accession>A0A414IW71</accession>
<dbReference type="EMBL" id="QSHU01000009">
    <property type="protein sequence ID" value="RHC39235.1"/>
    <property type="molecule type" value="Genomic_DNA"/>
</dbReference>
<comment type="caution">
    <text evidence="3">The sequence shown here is derived from an EMBL/GenBank/DDBJ whole genome shotgun (WGS) entry which is preliminary data.</text>
</comment>
<dbReference type="AlphaFoldDB" id="A0A414IW71"/>
<dbReference type="Proteomes" id="UP000285290">
    <property type="component" value="Unassembled WGS sequence"/>
</dbReference>
<evidence type="ECO:0008006" key="6">
    <source>
        <dbReference type="Google" id="ProtNLM"/>
    </source>
</evidence>
<evidence type="ECO:0000313" key="2">
    <source>
        <dbReference type="EMBL" id="RHC39235.1"/>
    </source>
</evidence>
<evidence type="ECO:0000313" key="5">
    <source>
        <dbReference type="Proteomes" id="UP000286104"/>
    </source>
</evidence>
<evidence type="ECO:0000313" key="3">
    <source>
        <dbReference type="EMBL" id="RHE33442.1"/>
    </source>
</evidence>
<keyword evidence="1" id="KW-0812">Transmembrane</keyword>
<reference evidence="4 5" key="1">
    <citation type="submission" date="2018-08" db="EMBL/GenBank/DDBJ databases">
        <title>A genome reference for cultivated species of the human gut microbiota.</title>
        <authorList>
            <person name="Zou Y."/>
            <person name="Xue W."/>
            <person name="Luo G."/>
        </authorList>
    </citation>
    <scope>NUCLEOTIDE SEQUENCE [LARGE SCALE GENOMIC DNA]</scope>
    <source>
        <strain evidence="3 4">AM29-10</strain>
        <strain evidence="2 5">AM36-3AA</strain>
    </source>
</reference>
<evidence type="ECO:0000256" key="1">
    <source>
        <dbReference type="SAM" id="Phobius"/>
    </source>
</evidence>